<feature type="transmembrane region" description="Helical" evidence="7">
    <location>
        <begin position="716"/>
        <end position="737"/>
    </location>
</feature>
<evidence type="ECO:0000313" key="9">
    <source>
        <dbReference type="EMBL" id="PST38592.1"/>
    </source>
</evidence>
<feature type="domain" description="ABC3 transporter permease C-terminal" evidence="8">
    <location>
        <begin position="257"/>
        <end position="357"/>
    </location>
</feature>
<dbReference type="GO" id="GO:0022857">
    <property type="term" value="F:transmembrane transporter activity"/>
    <property type="evidence" value="ECO:0007669"/>
    <property type="project" value="TreeGrafter"/>
</dbReference>
<comment type="caution">
    <text evidence="9">The sequence shown here is derived from an EMBL/GenBank/DDBJ whole genome shotgun (WGS) entry which is preliminary data.</text>
</comment>
<feature type="transmembrane region" description="Helical" evidence="7">
    <location>
        <begin position="335"/>
        <end position="357"/>
    </location>
</feature>
<dbReference type="GO" id="GO:0005886">
    <property type="term" value="C:plasma membrane"/>
    <property type="evidence" value="ECO:0007669"/>
    <property type="project" value="UniProtKB-SubCell"/>
</dbReference>
<evidence type="ECO:0000256" key="1">
    <source>
        <dbReference type="ARBA" id="ARBA00004651"/>
    </source>
</evidence>
<evidence type="ECO:0000256" key="4">
    <source>
        <dbReference type="ARBA" id="ARBA00022989"/>
    </source>
</evidence>
<dbReference type="Proteomes" id="UP000241048">
    <property type="component" value="Unassembled WGS sequence"/>
</dbReference>
<organism evidence="9 10">
    <name type="scientific">Clostridium fessum</name>
    <dbReference type="NCBI Taxonomy" id="2126740"/>
    <lineage>
        <taxon>Bacteria</taxon>
        <taxon>Bacillati</taxon>
        <taxon>Bacillota</taxon>
        <taxon>Clostridia</taxon>
        <taxon>Eubacteriales</taxon>
        <taxon>Clostridiaceae</taxon>
        <taxon>Clostridium</taxon>
    </lineage>
</organism>
<evidence type="ECO:0000313" key="10">
    <source>
        <dbReference type="Proteomes" id="UP000241048"/>
    </source>
</evidence>
<feature type="transmembrane region" description="Helical" evidence="7">
    <location>
        <begin position="749"/>
        <end position="774"/>
    </location>
</feature>
<feature type="transmembrane region" description="Helical" evidence="7">
    <location>
        <begin position="252"/>
        <end position="276"/>
    </location>
</feature>
<feature type="transmembrane region" description="Helical" evidence="7">
    <location>
        <begin position="410"/>
        <end position="433"/>
    </location>
</feature>
<feature type="transmembrane region" description="Helical" evidence="7">
    <location>
        <begin position="660"/>
        <end position="682"/>
    </location>
</feature>
<dbReference type="EMBL" id="PYLO01000001">
    <property type="protein sequence ID" value="PST38592.1"/>
    <property type="molecule type" value="Genomic_DNA"/>
</dbReference>
<keyword evidence="4 7" id="KW-1133">Transmembrane helix</keyword>
<comment type="similarity">
    <text evidence="6">Belongs to the ABC-4 integral membrane protein family.</text>
</comment>
<protein>
    <submittedName>
        <fullName evidence="9">ABC transporter permease</fullName>
    </submittedName>
</protein>
<evidence type="ECO:0000256" key="2">
    <source>
        <dbReference type="ARBA" id="ARBA00022475"/>
    </source>
</evidence>
<feature type="transmembrane region" description="Helical" evidence="7">
    <location>
        <begin position="29"/>
        <end position="50"/>
    </location>
</feature>
<dbReference type="AlphaFoldDB" id="A0A2T3FTJ6"/>
<proteinExistence type="inferred from homology"/>
<evidence type="ECO:0000256" key="7">
    <source>
        <dbReference type="SAM" id="Phobius"/>
    </source>
</evidence>
<dbReference type="InterPro" id="IPR003838">
    <property type="entry name" value="ABC3_permease_C"/>
</dbReference>
<keyword evidence="3 7" id="KW-0812">Transmembrane</keyword>
<reference evidence="9 10" key="1">
    <citation type="submission" date="2018-03" db="EMBL/GenBank/DDBJ databases">
        <title>Lachnoclostridium SNUG30386 gen.nov., sp.nov., isolated from human faeces.</title>
        <authorList>
            <person name="Seo B."/>
            <person name="Jeon K."/>
            <person name="Ko G."/>
        </authorList>
    </citation>
    <scope>NUCLEOTIDE SEQUENCE [LARGE SCALE GENOMIC DNA]</scope>
    <source>
        <strain evidence="9 10">SNUG30386</strain>
    </source>
</reference>
<name>A0A2T3FTJ6_9CLOT</name>
<feature type="domain" description="ABC3 transporter permease C-terminal" evidence="8">
    <location>
        <begin position="667"/>
        <end position="776"/>
    </location>
</feature>
<dbReference type="PANTHER" id="PTHR30572">
    <property type="entry name" value="MEMBRANE COMPONENT OF TRANSPORTER-RELATED"/>
    <property type="match status" value="1"/>
</dbReference>
<sequence>MTWPFENDTSGIVKRISNRSISANRKRNIFIILTIALASALLSAIVLYGFGVMQETQNRNQKTAQIMYHAISEQQGQELYKQEEIAWVGEFFNAFSEQVNHSTVNFTYANADMLKSQSMPYSGDLPASENEIVVQESFLDSLGYSNELGQTIQIPFSDGTTHDFKLTGILDVKTGDIGRYTAIISKELVRQQYGDEGMIDYYIGLKGAQNMSEEEATNYANTLAQQLKISDDNVIVRSTYFNLKDENHGSDMLFYFLIGFVTFIGSGIVIYSIFYISVASSIRNYGQLRTIGTTKRQIKKMVYREGKLLAAIAIPIGLVIGNVIGYFLIPAGWYWLTTLCVTVGVGLFAFIIVMIAIHTPVKRAAAVSPLEALRYSDYQGKMKESSVLHRKITPASLAKMNLSRQKAKSTLTILSLSLGGVLVVLISTMLVSYDGVAEARGRAFPVGEFNIQLNANQSWDTAGISLSGLQQKNFLNADFINAVETIDGVTGIKHWYYTDAEYRVNGNSGKWIQGFCRDEQQNLEKERIAGTTDYDELVAGNGIVLLQERADLYDIEAALGDTVEVDYKTESGQICTKTYTVMGIVNEYSYSGFSKCFALPEQFMNEATGIDCTGTISVITDMEKFDTVEAALNQLIDGNSDLIMETIKESITYYSGLQQLSFGVLLIVAVIVVCFSLINLVNTTITNFLSRRQEIGMLQAIGLSKKQLIKMLCYEGLMYSVFATLVTLVLGTGLGFLSVQVVVKTMNPYFYYSFPWLIVLIYLAILLIVQFTLISYTTGNLKKQSLVEQIRTME</sequence>
<gene>
    <name evidence="9" type="ORF">C7U56_01135</name>
</gene>
<evidence type="ECO:0000256" key="5">
    <source>
        <dbReference type="ARBA" id="ARBA00023136"/>
    </source>
</evidence>
<dbReference type="RefSeq" id="WP_106999817.1">
    <property type="nucleotide sequence ID" value="NZ_PYLO01000001.1"/>
</dbReference>
<dbReference type="InterPro" id="IPR050250">
    <property type="entry name" value="Macrolide_Exporter_MacB"/>
</dbReference>
<evidence type="ECO:0000256" key="3">
    <source>
        <dbReference type="ARBA" id="ARBA00022692"/>
    </source>
</evidence>
<evidence type="ECO:0000256" key="6">
    <source>
        <dbReference type="ARBA" id="ARBA00038076"/>
    </source>
</evidence>
<keyword evidence="2" id="KW-1003">Cell membrane</keyword>
<dbReference type="Pfam" id="PF02687">
    <property type="entry name" value="FtsX"/>
    <property type="match status" value="2"/>
</dbReference>
<keyword evidence="5 7" id="KW-0472">Membrane</keyword>
<keyword evidence="10" id="KW-1185">Reference proteome</keyword>
<dbReference type="PANTHER" id="PTHR30572:SF4">
    <property type="entry name" value="ABC TRANSPORTER PERMEASE YTRF"/>
    <property type="match status" value="1"/>
</dbReference>
<evidence type="ECO:0000259" key="8">
    <source>
        <dbReference type="Pfam" id="PF02687"/>
    </source>
</evidence>
<feature type="transmembrane region" description="Helical" evidence="7">
    <location>
        <begin position="308"/>
        <end position="329"/>
    </location>
</feature>
<accession>A0A2T3FTJ6</accession>
<comment type="subcellular location">
    <subcellularLocation>
        <location evidence="1">Cell membrane</location>
        <topology evidence="1">Multi-pass membrane protein</topology>
    </subcellularLocation>
</comment>